<dbReference type="RefSeq" id="WP_179762595.1">
    <property type="nucleotide sequence ID" value="NZ_BAAAJZ010000011.1"/>
</dbReference>
<dbReference type="PANTHER" id="PTHR43798:SF33">
    <property type="entry name" value="HYDROLASE, PUTATIVE (AFU_ORTHOLOGUE AFUA_2G14860)-RELATED"/>
    <property type="match status" value="1"/>
</dbReference>
<dbReference type="Proteomes" id="UP000549695">
    <property type="component" value="Unassembled WGS sequence"/>
</dbReference>
<comment type="caution">
    <text evidence="2">The sequence shown here is derived from an EMBL/GenBank/DDBJ whole genome shotgun (WGS) entry which is preliminary data.</text>
</comment>
<keyword evidence="3" id="KW-1185">Reference proteome</keyword>
<reference evidence="2 3" key="1">
    <citation type="submission" date="2020-07" db="EMBL/GenBank/DDBJ databases">
        <title>Sequencing the genomes of 1000 actinobacteria strains.</title>
        <authorList>
            <person name="Klenk H.-P."/>
        </authorList>
    </citation>
    <scope>NUCLEOTIDE SEQUENCE [LARGE SCALE GENOMIC DNA]</scope>
    <source>
        <strain evidence="2 3">DSM 44749</strain>
    </source>
</reference>
<dbReference type="Gene3D" id="3.40.50.1820">
    <property type="entry name" value="alpha/beta hydrolase"/>
    <property type="match status" value="1"/>
</dbReference>
<dbReference type="AlphaFoldDB" id="A0A852WFI1"/>
<dbReference type="EMBL" id="JACCCZ010000001">
    <property type="protein sequence ID" value="NYG05045.1"/>
    <property type="molecule type" value="Genomic_DNA"/>
</dbReference>
<evidence type="ECO:0000313" key="3">
    <source>
        <dbReference type="Proteomes" id="UP000549695"/>
    </source>
</evidence>
<dbReference type="Pfam" id="PF12697">
    <property type="entry name" value="Abhydrolase_6"/>
    <property type="match status" value="1"/>
</dbReference>
<evidence type="ECO:0000259" key="1">
    <source>
        <dbReference type="Pfam" id="PF12697"/>
    </source>
</evidence>
<dbReference type="InterPro" id="IPR000073">
    <property type="entry name" value="AB_hydrolase_1"/>
</dbReference>
<dbReference type="GeneID" id="98054978"/>
<organism evidence="2 3">
    <name type="scientific">Pseudonocardia alni</name>
    <name type="common">Amycolata alni</name>
    <dbReference type="NCBI Taxonomy" id="33907"/>
    <lineage>
        <taxon>Bacteria</taxon>
        <taxon>Bacillati</taxon>
        <taxon>Actinomycetota</taxon>
        <taxon>Actinomycetes</taxon>
        <taxon>Pseudonocardiales</taxon>
        <taxon>Pseudonocardiaceae</taxon>
        <taxon>Pseudonocardia</taxon>
    </lineage>
</organism>
<dbReference type="InterPro" id="IPR050266">
    <property type="entry name" value="AB_hydrolase_sf"/>
</dbReference>
<proteinExistence type="predicted"/>
<gene>
    <name evidence="2" type="ORF">HDA37_005330</name>
</gene>
<sequence length="254" mass="26993">MPATSLLELDGLRHEYSDTGDPGDDRAPLLFLHEGLGSVGLWRGFPERVAAASGRRAVAYSRLGHGRSDRPRSPRTTAFMATEATTTVPALCAALGLDAPVLVGHSDGATIALLAAAAMPVTGAVVLAPHVLTEPFALTAIRAARTAFDDGDLRTRMARHHDDPDAAFRGWNDMWLAEEFTDWDVRDTLPGITAPVLAVQGDDDPYGSAVHVHAVAERASGPVTLTELSCGHEPHLELPEQTLSAVTAFLRTLP</sequence>
<dbReference type="GO" id="GO:0016020">
    <property type="term" value="C:membrane"/>
    <property type="evidence" value="ECO:0007669"/>
    <property type="project" value="TreeGrafter"/>
</dbReference>
<evidence type="ECO:0000313" key="2">
    <source>
        <dbReference type="EMBL" id="NYG05045.1"/>
    </source>
</evidence>
<dbReference type="InterPro" id="IPR029058">
    <property type="entry name" value="AB_hydrolase_fold"/>
</dbReference>
<dbReference type="SUPFAM" id="SSF53474">
    <property type="entry name" value="alpha/beta-Hydrolases"/>
    <property type="match status" value="1"/>
</dbReference>
<name>A0A852WFI1_PSEA5</name>
<dbReference type="GO" id="GO:0003824">
    <property type="term" value="F:catalytic activity"/>
    <property type="evidence" value="ECO:0007669"/>
    <property type="project" value="UniProtKB-ARBA"/>
</dbReference>
<accession>A0A852WFI1</accession>
<protein>
    <submittedName>
        <fullName evidence="2">Pimeloyl-ACP methyl ester carboxylesterase</fullName>
    </submittedName>
</protein>
<feature type="domain" description="AB hydrolase-1" evidence="1">
    <location>
        <begin position="29"/>
        <end position="242"/>
    </location>
</feature>
<dbReference type="PANTHER" id="PTHR43798">
    <property type="entry name" value="MONOACYLGLYCEROL LIPASE"/>
    <property type="match status" value="1"/>
</dbReference>